<proteinExistence type="inferred from homology"/>
<gene>
    <name evidence="4" type="ORF">A8F95_07635</name>
</gene>
<dbReference type="SUPFAM" id="SSF49764">
    <property type="entry name" value="HSP20-like chaperones"/>
    <property type="match status" value="1"/>
</dbReference>
<dbReference type="Pfam" id="PF00011">
    <property type="entry name" value="HSP20"/>
    <property type="match status" value="1"/>
</dbReference>
<dbReference type="PANTHER" id="PTHR11527">
    <property type="entry name" value="HEAT-SHOCK PROTEIN 20 FAMILY MEMBER"/>
    <property type="match status" value="1"/>
</dbReference>
<dbReference type="AlphaFoldDB" id="A0A1B9ATR0"/>
<dbReference type="CDD" id="cd06464">
    <property type="entry name" value="ACD_sHsps-like"/>
    <property type="match status" value="1"/>
</dbReference>
<name>A0A1B9ATR0_9BACI</name>
<dbReference type="Proteomes" id="UP000092578">
    <property type="component" value="Unassembled WGS sequence"/>
</dbReference>
<dbReference type="PROSITE" id="PS01031">
    <property type="entry name" value="SHSP"/>
    <property type="match status" value="1"/>
</dbReference>
<dbReference type="InterPro" id="IPR008978">
    <property type="entry name" value="HSP20-like_chaperone"/>
</dbReference>
<protein>
    <recommendedName>
        <fullName evidence="3">SHSP domain-containing protein</fullName>
    </recommendedName>
</protein>
<feature type="domain" description="SHSP" evidence="3">
    <location>
        <begin position="41"/>
        <end position="147"/>
    </location>
</feature>
<dbReference type="InterPro" id="IPR031107">
    <property type="entry name" value="Small_HSP"/>
</dbReference>
<accession>A0A1B9ATR0</accession>
<evidence type="ECO:0000259" key="3">
    <source>
        <dbReference type="PROSITE" id="PS01031"/>
    </source>
</evidence>
<evidence type="ECO:0000313" key="4">
    <source>
        <dbReference type="EMBL" id="OCA87131.1"/>
    </source>
</evidence>
<keyword evidence="5" id="KW-1185">Reference proteome</keyword>
<evidence type="ECO:0000256" key="2">
    <source>
        <dbReference type="RuleBase" id="RU003616"/>
    </source>
</evidence>
<comment type="similarity">
    <text evidence="1 2">Belongs to the small heat shock protein (HSP20) family.</text>
</comment>
<reference evidence="5" key="1">
    <citation type="submission" date="2016-05" db="EMBL/GenBank/DDBJ databases">
        <authorList>
            <person name="Liu B."/>
            <person name="Wang J."/>
            <person name="Zhu Y."/>
            <person name="Liu G."/>
            <person name="Chen Q."/>
            <person name="Chen Z."/>
            <person name="Lan J."/>
            <person name="Che J."/>
            <person name="Ge C."/>
            <person name="Shi H."/>
            <person name="Pan Z."/>
            <person name="Liu X."/>
        </authorList>
    </citation>
    <scope>NUCLEOTIDE SEQUENCE [LARGE SCALE GENOMIC DNA]</scope>
    <source>
        <strain evidence="5">FJAT-27215</strain>
    </source>
</reference>
<organism evidence="4 5">
    <name type="scientific">Pseudobacillus wudalianchiensis</name>
    <dbReference type="NCBI Taxonomy" id="1743143"/>
    <lineage>
        <taxon>Bacteria</taxon>
        <taxon>Bacillati</taxon>
        <taxon>Bacillota</taxon>
        <taxon>Bacilli</taxon>
        <taxon>Bacillales</taxon>
        <taxon>Bacillaceae</taxon>
        <taxon>Pseudobacillus</taxon>
    </lineage>
</organism>
<comment type="caution">
    <text evidence="4">The sequence shown here is derived from an EMBL/GenBank/DDBJ whole genome shotgun (WGS) entry which is preliminary data.</text>
</comment>
<evidence type="ECO:0000313" key="5">
    <source>
        <dbReference type="Proteomes" id="UP000092578"/>
    </source>
</evidence>
<sequence length="147" mass="17319">MDFDKFKQWMEFAQNYQTGEFWNSVFDPSKAELMNRDLPAKQSKQPFPPVDMFIDESRVILVIELPGFTKEEVHLLVSGNTLTIQGTSSAPFEMQHTMKERYYGEFKRTIQLPEPVEGRNVSARFHNGLLFLSYFRVKIQEERVFIE</sequence>
<evidence type="ECO:0000256" key="1">
    <source>
        <dbReference type="PROSITE-ProRule" id="PRU00285"/>
    </source>
</evidence>
<dbReference type="RefSeq" id="WP_065410581.1">
    <property type="nucleotide sequence ID" value="NZ_MAYT01000023.1"/>
</dbReference>
<dbReference type="InterPro" id="IPR002068">
    <property type="entry name" value="A-crystallin/Hsp20_dom"/>
</dbReference>
<dbReference type="EMBL" id="MAYT01000023">
    <property type="protein sequence ID" value="OCA87131.1"/>
    <property type="molecule type" value="Genomic_DNA"/>
</dbReference>
<dbReference type="Gene3D" id="2.60.40.790">
    <property type="match status" value="1"/>
</dbReference>